<comment type="caution">
    <text evidence="1">The sequence shown here is derived from an EMBL/GenBank/DDBJ whole genome shotgun (WGS) entry which is preliminary data.</text>
</comment>
<gene>
    <name evidence="1" type="ORF">ACJEBM_12390</name>
</gene>
<accession>A0ACC7MU55</accession>
<protein>
    <submittedName>
        <fullName evidence="1">Lrp/AsnC family transcriptional regulator</fullName>
    </submittedName>
</protein>
<keyword evidence="2" id="KW-1185">Reference proteome</keyword>
<dbReference type="EMBL" id="JBJHQE010000018">
    <property type="protein sequence ID" value="MFK9081469.1"/>
    <property type="molecule type" value="Genomic_DNA"/>
</dbReference>
<sequence>MKKLIKKEAVLDPLDKSIITALNSNARLSVKALSRQVGLSAPSCGERLRHLERTAIKGYCVDVDPEVVGYRLQMIVRMRSNPGQMQTVEQLLREAEECVTFYKVTGDDDFVCVMYLRSVDHLDELLCRFAPMAATHTSLIKAMERKLPPL</sequence>
<evidence type="ECO:0000313" key="1">
    <source>
        <dbReference type="EMBL" id="MFK9081469.1"/>
    </source>
</evidence>
<reference evidence="1" key="1">
    <citation type="submission" date="2024-11" db="EMBL/GenBank/DDBJ databases">
        <authorList>
            <person name="Lucas J.A."/>
        </authorList>
    </citation>
    <scope>NUCLEOTIDE SEQUENCE</scope>
    <source>
        <strain evidence="1">Z 8.8</strain>
    </source>
</reference>
<name>A0ACC7MU55_9PSED</name>
<dbReference type="Proteomes" id="UP001622950">
    <property type="component" value="Unassembled WGS sequence"/>
</dbReference>
<organism evidence="1 2">
    <name type="scientific">Pseudomonas neuropathica</name>
    <dbReference type="NCBI Taxonomy" id="2730425"/>
    <lineage>
        <taxon>Bacteria</taxon>
        <taxon>Pseudomonadati</taxon>
        <taxon>Pseudomonadota</taxon>
        <taxon>Gammaproteobacteria</taxon>
        <taxon>Pseudomonadales</taxon>
        <taxon>Pseudomonadaceae</taxon>
        <taxon>Pseudomonas</taxon>
    </lineage>
</organism>
<evidence type="ECO:0000313" key="2">
    <source>
        <dbReference type="Proteomes" id="UP001622950"/>
    </source>
</evidence>
<proteinExistence type="predicted"/>